<comment type="similarity">
    <text evidence="2">Belongs to the GTP-binding SRP family.</text>
</comment>
<dbReference type="SUPFAM" id="SSF54695">
    <property type="entry name" value="POZ domain"/>
    <property type="match status" value="1"/>
</dbReference>
<dbReference type="InterPro" id="IPR035974">
    <property type="entry name" value="Rap/Ran-GAP_sf"/>
</dbReference>
<dbReference type="Pfam" id="PF00651">
    <property type="entry name" value="BTB"/>
    <property type="match status" value="1"/>
</dbReference>
<evidence type="ECO:0000256" key="8">
    <source>
        <dbReference type="ARBA" id="ARBA00023038"/>
    </source>
</evidence>
<keyword evidence="5" id="KW-0547">Nucleotide-binding</keyword>
<dbReference type="Gene3D" id="3.40.50.300">
    <property type="entry name" value="P-loop containing nucleotide triphosphate hydrolases"/>
    <property type="match status" value="1"/>
</dbReference>
<reference evidence="16 17" key="1">
    <citation type="submission" date="2022-05" db="EMBL/GenBank/DDBJ databases">
        <authorList>
            <consortium name="Genoscope - CEA"/>
            <person name="William W."/>
        </authorList>
    </citation>
    <scope>NUCLEOTIDE SEQUENCE [LARGE SCALE GENOMIC DNA]</scope>
</reference>
<comment type="subcellular location">
    <subcellularLocation>
        <location evidence="1">Endoplasmic reticulum membrane</location>
        <topology evidence="1">Peripheral membrane protein</topology>
        <orientation evidence="1">Cytoplasmic side</orientation>
    </subcellularLocation>
</comment>
<dbReference type="InterPro" id="IPR013822">
    <property type="entry name" value="Signal_recog_particl_SRP54_hlx"/>
</dbReference>
<evidence type="ECO:0000313" key="17">
    <source>
        <dbReference type="Proteomes" id="UP001159405"/>
    </source>
</evidence>
<sequence length="1347" mass="150825">MAGSVTCFVCKSKLETFENVVSLWSAQSVDPPSNANGFVSEPWLCHHKCFTCSVCGSTLRDGENLQTYNVSSDKRLFCSRHYYCQNSDDERLIHALNNFKERSLALKATWEKDDEGPESGLESNEGISRFNCTCSQPKFVERVAGYEVECPKKDCPNRDSFIKNYKHRFKSFCDLGSSRLIGHASSVSPEGFYRDYFYGVKHWNYCVKEEHIGAILFTLKPESNPQSKGSFRIMVRSPYYLVFGLLSLSNHHGVVLSREEVVQFLSQQVGISSPMKLITVPSAPADILKMDNAFIKQAYKFGVIYMKENQQTEEELFGNENHSRAFDDFLDLLGQRVRLRGFDKYRAGLDSNNDLTGTHSVYTKFANNEIMFHVSTLLPFEECDSQKLQRKRHIGNDIVCVIFMEATNTKFVPDCIKSSFLHSFIIVQVDVESNPNLYTVSVVSRDSVMFYGPALSERHVFEKGKEFREWILKKLIQGEQACHRATDFAKLHARTRSLIMGGLLKSVEMNVTDGRNVSASSSISTFQELHMTVGQVSRDFSTDSRVSHNRADTVAFLVDKKCFIGVKSLMSGKSKVFHEMFSQERDSTSAVLPASKTSLSLAPTILKRTVSWRHNQVVQTGLRSGKVNLEKLRRSKSMNETEDHYKRSVTLESISDLENKTIDENSRASSQLLPQEVIIVNQFESDVFETLLEFLHCGTCDPESSLLPVLLSAAQYYEVEDLYQGTCQSFTLPVNELIRSVILQERGGNNSFTHGSLTLKYKLDNEFELVFVVAFQKTLQLSYVDKLLNDIQLEFRDKYKDELEAGVIRNYEFNEDFNRLLREAELRSKLEAQAPKKMKTFEESRKSQKTVASLKIDKNEKNKEGGKNAKKGGGKNKEQQVVEEAELKPSSDKTPSVDAQDGMSKEDLIRMNIEKMKKRGAPKPQKTQTSSKGSPVAKKKGKEARTWDNSGTAKDGKVLDYSSANGKQSNRHDEEDDIENLRTMVGTMQGEIKPMDYESESEREEEEEEENTAGSAATQNKSSGLGGGLFSFFKGLAGQKTLTLDDITPVLDKMKEHLIAKNVAADISEKLCDSVATKLEGKVLGTFSGITSTVKASLEESLVQILSPRRRIDILRDVMDAKKRGKPYSITFCGVNGVGKSTNLAKICFWLLDNGFRVMIAACDTFRAGAVEQLRTHVRHLNALHPPASGSGPASVLLYEKGYGKDAAAIAMDAINFAREQRIDVVLVDTAGRMQDNEPLMRALSKLIKLNNPDLVLFVGEALVGNEAVDQLKKFNQALADYSMSENPRLIDGILLTKFDTIDDKVGAAISMTYTTGQPIVFVGTGQTYSDLKSLNVKAVVNALLRA</sequence>
<dbReference type="CDD" id="cd14826">
    <property type="entry name" value="SR_alpha_SRX"/>
    <property type="match status" value="1"/>
</dbReference>
<evidence type="ECO:0000256" key="5">
    <source>
        <dbReference type="ARBA" id="ARBA00022741"/>
    </source>
</evidence>
<dbReference type="Pfam" id="PF02145">
    <property type="entry name" value="Rap_GAP"/>
    <property type="match status" value="1"/>
</dbReference>
<proteinExistence type="inferred from homology"/>
<dbReference type="PANTHER" id="PTHR43134">
    <property type="entry name" value="SIGNAL RECOGNITION PARTICLE RECEPTOR SUBUNIT ALPHA"/>
    <property type="match status" value="1"/>
</dbReference>
<evidence type="ECO:0000256" key="3">
    <source>
        <dbReference type="ARBA" id="ARBA00022468"/>
    </source>
</evidence>
<comment type="caution">
    <text evidence="16">The sequence shown here is derived from an EMBL/GenBank/DDBJ whole genome shotgun (WGS) entry which is preliminary data.</text>
</comment>
<evidence type="ECO:0000256" key="13">
    <source>
        <dbReference type="SAM" id="MobiDB-lite"/>
    </source>
</evidence>
<dbReference type="InterPro" id="IPR003593">
    <property type="entry name" value="AAA+_ATPase"/>
</dbReference>
<dbReference type="PANTHER" id="PTHR43134:SF1">
    <property type="entry name" value="SIGNAL RECOGNITION PARTICLE RECEPTOR SUBUNIT ALPHA"/>
    <property type="match status" value="1"/>
</dbReference>
<dbReference type="SUPFAM" id="SSF47364">
    <property type="entry name" value="Domain of the SRP/SRP receptor G-proteins"/>
    <property type="match status" value="1"/>
</dbReference>
<feature type="domain" description="LIM zinc-binding" evidence="14">
    <location>
        <begin position="5"/>
        <end position="88"/>
    </location>
</feature>
<dbReference type="InterPro" id="IPR000897">
    <property type="entry name" value="SRP54_GTPase_dom"/>
</dbReference>
<dbReference type="Gene3D" id="1.20.120.140">
    <property type="entry name" value="Signal recognition particle SRP54, nucleotide-binding domain"/>
    <property type="match status" value="1"/>
</dbReference>
<evidence type="ECO:0000313" key="16">
    <source>
        <dbReference type="EMBL" id="CAH3172239.1"/>
    </source>
</evidence>
<evidence type="ECO:0000256" key="10">
    <source>
        <dbReference type="ARBA" id="ARBA00023136"/>
    </source>
</evidence>
<dbReference type="InterPro" id="IPR000210">
    <property type="entry name" value="BTB/POZ_dom"/>
</dbReference>
<dbReference type="SMART" id="SM00962">
    <property type="entry name" value="SRP54"/>
    <property type="match status" value="1"/>
</dbReference>
<feature type="domain" description="Rap-GAP" evidence="15">
    <location>
        <begin position="287"/>
        <end position="503"/>
    </location>
</feature>
<keyword evidence="9" id="KW-0342">GTP-binding</keyword>
<organism evidence="16 17">
    <name type="scientific">Porites lobata</name>
    <dbReference type="NCBI Taxonomy" id="104759"/>
    <lineage>
        <taxon>Eukaryota</taxon>
        <taxon>Metazoa</taxon>
        <taxon>Cnidaria</taxon>
        <taxon>Anthozoa</taxon>
        <taxon>Hexacorallia</taxon>
        <taxon>Scleractinia</taxon>
        <taxon>Fungiina</taxon>
        <taxon>Poritidae</taxon>
        <taxon>Porites</taxon>
    </lineage>
</organism>
<evidence type="ECO:0000256" key="12">
    <source>
        <dbReference type="PROSITE-ProRule" id="PRU00125"/>
    </source>
</evidence>
<dbReference type="EMBL" id="CALNXK010000171">
    <property type="protein sequence ID" value="CAH3172239.1"/>
    <property type="molecule type" value="Genomic_DNA"/>
</dbReference>
<feature type="compositionally biased region" description="Basic and acidic residues" evidence="13">
    <location>
        <begin position="875"/>
        <end position="891"/>
    </location>
</feature>
<evidence type="ECO:0000256" key="6">
    <source>
        <dbReference type="ARBA" id="ARBA00022824"/>
    </source>
</evidence>
<dbReference type="Gene3D" id="3.30.450.60">
    <property type="match status" value="1"/>
</dbReference>
<dbReference type="InterPro" id="IPR027417">
    <property type="entry name" value="P-loop_NTPase"/>
</dbReference>
<feature type="compositionally biased region" description="Basic and acidic residues" evidence="13">
    <location>
        <begin position="855"/>
        <end position="867"/>
    </location>
</feature>
<dbReference type="InterPro" id="IPR001781">
    <property type="entry name" value="Znf_LIM"/>
</dbReference>
<dbReference type="SUPFAM" id="SSF52540">
    <property type="entry name" value="P-loop containing nucleoside triphosphate hydrolases"/>
    <property type="match status" value="1"/>
</dbReference>
<evidence type="ECO:0000256" key="1">
    <source>
        <dbReference type="ARBA" id="ARBA00004397"/>
    </source>
</evidence>
<protein>
    <recommendedName>
        <fullName evidence="18">Signal recognition particle receptor subunit alpha</fullName>
    </recommendedName>
</protein>
<dbReference type="SMART" id="SM00382">
    <property type="entry name" value="AAA"/>
    <property type="match status" value="1"/>
</dbReference>
<dbReference type="InterPro" id="IPR036225">
    <property type="entry name" value="SRP/SRP_N"/>
</dbReference>
<dbReference type="SUPFAM" id="SSF64356">
    <property type="entry name" value="SNARE-like"/>
    <property type="match status" value="1"/>
</dbReference>
<feature type="region of interest" description="Disordered" evidence="13">
    <location>
        <begin position="834"/>
        <end position="1022"/>
    </location>
</feature>
<accession>A0ABN8QYW1</accession>
<evidence type="ECO:0000256" key="4">
    <source>
        <dbReference type="ARBA" id="ARBA00022723"/>
    </source>
</evidence>
<keyword evidence="8 12" id="KW-0440">LIM domain</keyword>
<keyword evidence="7 12" id="KW-0862">Zinc</keyword>
<feature type="compositionally biased region" description="Basic and acidic residues" evidence="13">
    <location>
        <begin position="903"/>
        <end position="915"/>
    </location>
</feature>
<dbReference type="SMART" id="SM00963">
    <property type="entry name" value="SRP54_N"/>
    <property type="match status" value="1"/>
</dbReference>
<gene>
    <name evidence="16" type="ORF">PLOB_00012843</name>
</gene>
<dbReference type="Gene3D" id="3.40.50.11210">
    <property type="entry name" value="Rap/Ran-GAP"/>
    <property type="match status" value="1"/>
</dbReference>
<dbReference type="Pfam" id="PF04086">
    <property type="entry name" value="SRP-alpha_N"/>
    <property type="match status" value="1"/>
</dbReference>
<evidence type="ECO:0008006" key="18">
    <source>
        <dbReference type="Google" id="ProtNLM"/>
    </source>
</evidence>
<dbReference type="Pfam" id="PF02881">
    <property type="entry name" value="SRP54_N"/>
    <property type="match status" value="1"/>
</dbReference>
<evidence type="ECO:0000256" key="2">
    <source>
        <dbReference type="ARBA" id="ARBA00008531"/>
    </source>
</evidence>
<keyword evidence="6" id="KW-0256">Endoplasmic reticulum</keyword>
<dbReference type="PROSITE" id="PS00300">
    <property type="entry name" value="SRP54"/>
    <property type="match status" value="1"/>
</dbReference>
<dbReference type="CDD" id="cd18186">
    <property type="entry name" value="BTB_POZ_ZBTB_KLHL-like"/>
    <property type="match status" value="1"/>
</dbReference>
<dbReference type="Proteomes" id="UP001159405">
    <property type="component" value="Unassembled WGS sequence"/>
</dbReference>
<dbReference type="InterPro" id="IPR011333">
    <property type="entry name" value="SKP1/BTB/POZ_sf"/>
</dbReference>
<keyword evidence="4 12" id="KW-0479">Metal-binding</keyword>
<dbReference type="Gene3D" id="3.30.710.10">
    <property type="entry name" value="Potassium Channel Kv1.1, Chain A"/>
    <property type="match status" value="1"/>
</dbReference>
<dbReference type="Gene3D" id="6.10.140.210">
    <property type="match status" value="1"/>
</dbReference>
<name>A0ABN8QYW1_9CNID</name>
<dbReference type="InterPro" id="IPR042101">
    <property type="entry name" value="SRP54_N_sf"/>
</dbReference>
<dbReference type="InterPro" id="IPR011012">
    <property type="entry name" value="Longin-like_dom_sf"/>
</dbReference>
<dbReference type="PROSITE" id="PS50085">
    <property type="entry name" value="RAPGAP"/>
    <property type="match status" value="1"/>
</dbReference>
<dbReference type="CDD" id="cd17876">
    <property type="entry name" value="SRalpha_C"/>
    <property type="match status" value="1"/>
</dbReference>
<keyword evidence="17" id="KW-1185">Reference proteome</keyword>
<evidence type="ECO:0000256" key="9">
    <source>
        <dbReference type="ARBA" id="ARBA00023134"/>
    </source>
</evidence>
<evidence type="ECO:0000256" key="7">
    <source>
        <dbReference type="ARBA" id="ARBA00022833"/>
    </source>
</evidence>
<dbReference type="Pfam" id="PF00448">
    <property type="entry name" value="SRP54"/>
    <property type="match status" value="1"/>
</dbReference>
<evidence type="ECO:0000259" key="14">
    <source>
        <dbReference type="PROSITE" id="PS50023"/>
    </source>
</evidence>
<evidence type="ECO:0000259" key="15">
    <source>
        <dbReference type="PROSITE" id="PS50085"/>
    </source>
</evidence>
<evidence type="ECO:0000256" key="11">
    <source>
        <dbReference type="ARBA" id="ARBA00023170"/>
    </source>
</evidence>
<dbReference type="Gene3D" id="2.10.110.10">
    <property type="entry name" value="Cysteine Rich Protein"/>
    <property type="match status" value="1"/>
</dbReference>
<feature type="compositionally biased region" description="Acidic residues" evidence="13">
    <location>
        <begin position="997"/>
        <end position="1011"/>
    </location>
</feature>
<dbReference type="SUPFAM" id="SSF111347">
    <property type="entry name" value="Rap/Ran-GAP"/>
    <property type="match status" value="1"/>
</dbReference>
<keyword evidence="11" id="KW-0675">Receptor</keyword>
<keyword evidence="3" id="KW-0343">GTPase activation</keyword>
<keyword evidence="10" id="KW-0472">Membrane</keyword>
<dbReference type="PROSITE" id="PS50023">
    <property type="entry name" value="LIM_DOMAIN_2"/>
    <property type="match status" value="1"/>
</dbReference>
<dbReference type="InterPro" id="IPR000331">
    <property type="entry name" value="Rap/Ran_GAP_dom"/>
</dbReference>
<dbReference type="InterPro" id="IPR007222">
    <property type="entry name" value="Sig_recog_particle_rcpt_asu_N"/>
</dbReference>